<organism evidence="2">
    <name type="scientific">Streptococcus salivarius</name>
    <dbReference type="NCBI Taxonomy" id="1304"/>
    <lineage>
        <taxon>Bacteria</taxon>
        <taxon>Bacillati</taxon>
        <taxon>Bacillota</taxon>
        <taxon>Bacilli</taxon>
        <taxon>Lactobacillales</taxon>
        <taxon>Streptococcaceae</taxon>
        <taxon>Streptococcus</taxon>
    </lineage>
</organism>
<sequence>MTELERLQAENEYLRAENAVLKKLRVLQRTKRKMEIVRDLVTEFPFHIILSLENLMSFYCALILYIQGT</sequence>
<dbReference type="EMBL" id="JN564797">
    <property type="protein sequence ID" value="AEX55167.1"/>
    <property type="molecule type" value="Genomic_DNA"/>
</dbReference>
<dbReference type="AlphaFoldDB" id="H2D762"/>
<reference evidence="2" key="1">
    <citation type="journal article" date="2012" name="Appl. Environ. Microbiol.">
        <title>Salivaricin D, a Novel Intrinsically Trypsin-Resistant Lantibiotic from Streptococcus salivarius 5M6c Isolated from a Healthy Infant.</title>
        <authorList>
            <person name="Birri D.J."/>
            <person name="Brede D.A."/>
            <person name="Nes I.F."/>
        </authorList>
    </citation>
    <scope>NUCLEOTIDE SEQUENCE</scope>
    <source>
        <strain evidence="2">5M6c</strain>
    </source>
</reference>
<name>H2D762_STRSL</name>
<protein>
    <submittedName>
        <fullName evidence="2">Transposase</fullName>
    </submittedName>
</protein>
<keyword evidence="1" id="KW-0812">Transmembrane</keyword>
<accession>H2D762</accession>
<feature type="transmembrane region" description="Helical" evidence="1">
    <location>
        <begin position="44"/>
        <end position="66"/>
    </location>
</feature>
<proteinExistence type="predicted"/>
<evidence type="ECO:0000256" key="1">
    <source>
        <dbReference type="SAM" id="Phobius"/>
    </source>
</evidence>
<keyword evidence="1" id="KW-1133">Transmembrane helix</keyword>
<evidence type="ECO:0000313" key="2">
    <source>
        <dbReference type="EMBL" id="AEX55167.1"/>
    </source>
</evidence>
<keyword evidence="1" id="KW-0472">Membrane</keyword>